<dbReference type="EMBL" id="QZFU01000006">
    <property type="protein sequence ID" value="RJO80009.1"/>
    <property type="molecule type" value="Genomic_DNA"/>
</dbReference>
<dbReference type="InterPro" id="IPR026893">
    <property type="entry name" value="Tyr/Ser_Pase_IphP-type"/>
</dbReference>
<dbReference type="GO" id="GO:0004721">
    <property type="term" value="F:phosphoprotein phosphatase activity"/>
    <property type="evidence" value="ECO:0007669"/>
    <property type="project" value="InterPro"/>
</dbReference>
<dbReference type="SUPFAM" id="SSF52799">
    <property type="entry name" value="(Phosphotyrosine protein) phosphatases II"/>
    <property type="match status" value="1"/>
</dbReference>
<dbReference type="PROSITE" id="PS50056">
    <property type="entry name" value="TYR_PHOSPHATASE_2"/>
    <property type="match status" value="1"/>
</dbReference>
<dbReference type="Gene3D" id="3.90.190.10">
    <property type="entry name" value="Protein tyrosine phosphatase superfamily"/>
    <property type="match status" value="1"/>
</dbReference>
<proteinExistence type="predicted"/>
<dbReference type="InterPro" id="IPR029021">
    <property type="entry name" value="Prot-tyrosine_phosphatase-like"/>
</dbReference>
<reference evidence="2 3" key="1">
    <citation type="submission" date="2018-09" db="EMBL/GenBank/DDBJ databases">
        <title>YIM PH21274 draft genome.</title>
        <authorList>
            <person name="Miao C."/>
        </authorList>
    </citation>
    <scope>NUCLEOTIDE SEQUENCE [LARGE SCALE GENOMIC DNA]</scope>
    <source>
        <strain evidence="2 3">YIM PH 21724</strain>
    </source>
</reference>
<dbReference type="OrthoDB" id="1188001at2"/>
<organism evidence="2 3">
    <name type="scientific">Nocardia panacis</name>
    <dbReference type="NCBI Taxonomy" id="2340916"/>
    <lineage>
        <taxon>Bacteria</taxon>
        <taxon>Bacillati</taxon>
        <taxon>Actinomycetota</taxon>
        <taxon>Actinomycetes</taxon>
        <taxon>Mycobacteriales</taxon>
        <taxon>Nocardiaceae</taxon>
        <taxon>Nocardia</taxon>
    </lineage>
</organism>
<dbReference type="InterPro" id="IPR016130">
    <property type="entry name" value="Tyr_Pase_AS"/>
</dbReference>
<dbReference type="AlphaFoldDB" id="A0A3A4KGG5"/>
<gene>
    <name evidence="2" type="ORF">D5S18_01820</name>
</gene>
<evidence type="ECO:0000313" key="3">
    <source>
        <dbReference type="Proteomes" id="UP000266677"/>
    </source>
</evidence>
<evidence type="ECO:0000313" key="2">
    <source>
        <dbReference type="EMBL" id="RJO80009.1"/>
    </source>
</evidence>
<name>A0A3A4KGG5_9NOCA</name>
<dbReference type="InterPro" id="IPR000387">
    <property type="entry name" value="Tyr_Pase_dom"/>
</dbReference>
<comment type="caution">
    <text evidence="2">The sequence shown here is derived from an EMBL/GenBank/DDBJ whole genome shotgun (WGS) entry which is preliminary data.</text>
</comment>
<feature type="domain" description="Tyrosine specific protein phosphatases" evidence="1">
    <location>
        <begin position="126"/>
        <end position="200"/>
    </location>
</feature>
<keyword evidence="3" id="KW-1185">Reference proteome</keyword>
<dbReference type="Pfam" id="PF13350">
    <property type="entry name" value="Y_phosphatase3"/>
    <property type="match status" value="1"/>
</dbReference>
<evidence type="ECO:0000259" key="1">
    <source>
        <dbReference type="PROSITE" id="PS50056"/>
    </source>
</evidence>
<protein>
    <submittedName>
        <fullName evidence="2">Tyrosine-protein phosphatase</fullName>
    </submittedName>
</protein>
<sequence>MTLSPPADQFAVSGTFNFRDTGGLRTVDGGKTRRGILLRSAQLTGLDTVGQATLRDMRVSDVHDLRAIPEIDYHGSDNLPAEIRLHITPFDSRMGQQPPHEAQTDSAREHMHEVYRMFPLLPEANSAIVRLADSLVDGAGAVLVHCAAGKDRTGWAVASILRAIGVGEADVLADFLLSNAAVPSLRTMLGAKLSAGEQLSEDILGVREEYLAIGTASALAAHGSMEGYFAAIGLTPQLRERLRTRLLE</sequence>
<dbReference type="PROSITE" id="PS00383">
    <property type="entry name" value="TYR_PHOSPHATASE_1"/>
    <property type="match status" value="1"/>
</dbReference>
<dbReference type="RefSeq" id="WP_120037228.1">
    <property type="nucleotide sequence ID" value="NZ_QZFU01000006.1"/>
</dbReference>
<dbReference type="Proteomes" id="UP000266677">
    <property type="component" value="Unassembled WGS sequence"/>
</dbReference>
<accession>A0A3A4KGG5</accession>